<evidence type="ECO:0000313" key="2">
    <source>
        <dbReference type="Proteomes" id="UP000002287"/>
    </source>
</evidence>
<dbReference type="HOGENOM" id="CLU_2354459_0_0_4"/>
<dbReference type="KEGG" id="bvi:Bcep1808_6212"/>
<proteinExistence type="predicted"/>
<evidence type="ECO:0000313" key="1">
    <source>
        <dbReference type="EMBL" id="ABO59118.1"/>
    </source>
</evidence>
<sequence>MAASQTDIWRARRRRGARGAAAYPAALDGSAGLNRAPAPSRHAERATNLQAVHPWIAICDARSEAHPRACWRAAERLLPWAIAVNGAPLSSLHTRD</sequence>
<gene>
    <name evidence="1" type="ordered locus">Bcep1808_6212</name>
</gene>
<dbReference type="Proteomes" id="UP000002287">
    <property type="component" value="Chromosome 3"/>
</dbReference>
<reference evidence="2" key="1">
    <citation type="submission" date="2007-03" db="EMBL/GenBank/DDBJ databases">
        <title>Complete sequence of chromosome 3 of Burkholderia vietnamiensis G4.</title>
        <authorList>
            <consortium name="US DOE Joint Genome Institute"/>
            <person name="Copeland A."/>
            <person name="Lucas S."/>
            <person name="Lapidus A."/>
            <person name="Barry K."/>
            <person name="Detter J.C."/>
            <person name="Glavina del Rio T."/>
            <person name="Hammon N."/>
            <person name="Israni S."/>
            <person name="Dalin E."/>
            <person name="Tice H."/>
            <person name="Pitluck S."/>
            <person name="Chain P."/>
            <person name="Malfatti S."/>
            <person name="Shin M."/>
            <person name="Vergez L."/>
            <person name="Schmutz J."/>
            <person name="Larimer F."/>
            <person name="Land M."/>
            <person name="Hauser L."/>
            <person name="Kyrpides N."/>
            <person name="Tiedje J."/>
            <person name="Richardson P."/>
        </authorList>
    </citation>
    <scope>NUCLEOTIDE SEQUENCE [LARGE SCALE GENOMIC DNA]</scope>
    <source>
        <strain evidence="2">G4 / LMG 22486</strain>
    </source>
</reference>
<protein>
    <submittedName>
        <fullName evidence="1">Uncharacterized protein</fullName>
    </submittedName>
</protein>
<name>A4JS65_BURVG</name>
<dbReference type="EMBL" id="CP000616">
    <property type="protein sequence ID" value="ABO59118.1"/>
    <property type="molecule type" value="Genomic_DNA"/>
</dbReference>
<dbReference type="AlphaFoldDB" id="A4JS65"/>
<accession>A4JS65</accession>
<organism evidence="1 2">
    <name type="scientific">Burkholderia vietnamiensis (strain G4 / LMG 22486)</name>
    <name type="common">Burkholderia cepacia (strain R1808)</name>
    <dbReference type="NCBI Taxonomy" id="269482"/>
    <lineage>
        <taxon>Bacteria</taxon>
        <taxon>Pseudomonadati</taxon>
        <taxon>Pseudomonadota</taxon>
        <taxon>Betaproteobacteria</taxon>
        <taxon>Burkholderiales</taxon>
        <taxon>Burkholderiaceae</taxon>
        <taxon>Burkholderia</taxon>
        <taxon>Burkholderia cepacia complex</taxon>
    </lineage>
</organism>